<evidence type="ECO:0000313" key="1">
    <source>
        <dbReference type="EMBL" id="ALH95943.1"/>
    </source>
</evidence>
<protein>
    <submittedName>
        <fullName evidence="1">Uncharacterized protein</fullName>
    </submittedName>
</protein>
<organism evidence="1 2">
    <name type="scientific">Acinetobacter equi</name>
    <dbReference type="NCBI Taxonomy" id="1324350"/>
    <lineage>
        <taxon>Bacteria</taxon>
        <taxon>Pseudomonadati</taxon>
        <taxon>Pseudomonadota</taxon>
        <taxon>Gammaproteobacteria</taxon>
        <taxon>Moraxellales</taxon>
        <taxon>Moraxellaceae</taxon>
        <taxon>Acinetobacter</taxon>
    </lineage>
</organism>
<proteinExistence type="predicted"/>
<reference evidence="1 2" key="1">
    <citation type="journal article" date="2015" name="Int. J. Syst. Evol. Microbiol.">
        <title>Acinetobacter equi sp. nov. isolated from horse faeces.</title>
        <authorList>
            <person name="Poppel M.T."/>
            <person name="Skiebe E."/>
            <person name="Laue M."/>
            <person name="Bergmann H."/>
            <person name="Ebersberger I."/>
            <person name="Garn T."/>
            <person name="Fruth A."/>
            <person name="Baumgardt S."/>
            <person name="Busse H.J."/>
            <person name="Wilharm G."/>
        </authorList>
    </citation>
    <scope>NUCLEOTIDE SEQUENCE [LARGE SCALE GENOMIC DNA]</scope>
    <source>
        <strain evidence="1 2">114</strain>
    </source>
</reference>
<name>A0A0N9W2K7_9GAMM</name>
<accession>A0A0N9W2K7</accession>
<dbReference type="EMBL" id="CP012808">
    <property type="protein sequence ID" value="ALH95943.1"/>
    <property type="molecule type" value="Genomic_DNA"/>
</dbReference>
<keyword evidence="2" id="KW-1185">Reference proteome</keyword>
<sequence>METDLNNKIIGLLSICLITVLSHTKVYALTSIELGELIECKASYQDFIGLGLEYEEQLKSLGWMKDTLDNLDIYRNQKMLM</sequence>
<evidence type="ECO:0000313" key="2">
    <source>
        <dbReference type="Proteomes" id="UP000064939"/>
    </source>
</evidence>
<gene>
    <name evidence="1" type="ORF">AOY20_10605</name>
</gene>
<dbReference type="Proteomes" id="UP000064939">
    <property type="component" value="Chromosome"/>
</dbReference>
<dbReference type="AlphaFoldDB" id="A0A0N9W2K7"/>
<dbReference type="KEGG" id="aei:AOY20_10605"/>